<name>A0AAN9Z4X9_9ORTH</name>
<dbReference type="AlphaFoldDB" id="A0AAN9Z4X9"/>
<evidence type="ECO:0000313" key="1">
    <source>
        <dbReference type="EMBL" id="KAK7864706.1"/>
    </source>
</evidence>
<accession>A0AAN9Z4X9</accession>
<evidence type="ECO:0000313" key="2">
    <source>
        <dbReference type="Proteomes" id="UP001378592"/>
    </source>
</evidence>
<keyword evidence="2" id="KW-1185">Reference proteome</keyword>
<comment type="caution">
    <text evidence="1">The sequence shown here is derived from an EMBL/GenBank/DDBJ whole genome shotgun (WGS) entry which is preliminary data.</text>
</comment>
<dbReference type="Proteomes" id="UP001378592">
    <property type="component" value="Unassembled WGS sequence"/>
</dbReference>
<reference evidence="1 2" key="1">
    <citation type="submission" date="2024-03" db="EMBL/GenBank/DDBJ databases">
        <title>The genome assembly and annotation of the cricket Gryllus longicercus Weissman &amp; Gray.</title>
        <authorList>
            <person name="Szrajer S."/>
            <person name="Gray D."/>
            <person name="Ylla G."/>
        </authorList>
    </citation>
    <scope>NUCLEOTIDE SEQUENCE [LARGE SCALE GENOMIC DNA]</scope>
    <source>
        <strain evidence="1">DAG 2021-001</strain>
        <tissue evidence="1">Whole body minus gut</tissue>
    </source>
</reference>
<sequence length="102" mass="11891">MPVEGIYLQPFQVLLCFYFCNIDVVDSFECVHKSIILFIKRSGKLSNENSIIWHILSFIKIQELICTIINESAGQVIEDVIEMLSSHTYSLIWMFMNLPPQY</sequence>
<protein>
    <submittedName>
        <fullName evidence="1">Uncharacterized protein</fullName>
    </submittedName>
</protein>
<organism evidence="1 2">
    <name type="scientific">Gryllus longicercus</name>
    <dbReference type="NCBI Taxonomy" id="2509291"/>
    <lineage>
        <taxon>Eukaryota</taxon>
        <taxon>Metazoa</taxon>
        <taxon>Ecdysozoa</taxon>
        <taxon>Arthropoda</taxon>
        <taxon>Hexapoda</taxon>
        <taxon>Insecta</taxon>
        <taxon>Pterygota</taxon>
        <taxon>Neoptera</taxon>
        <taxon>Polyneoptera</taxon>
        <taxon>Orthoptera</taxon>
        <taxon>Ensifera</taxon>
        <taxon>Gryllidea</taxon>
        <taxon>Grylloidea</taxon>
        <taxon>Gryllidae</taxon>
        <taxon>Gryllinae</taxon>
        <taxon>Gryllus</taxon>
    </lineage>
</organism>
<proteinExistence type="predicted"/>
<gene>
    <name evidence="1" type="ORF">R5R35_010960</name>
</gene>
<dbReference type="EMBL" id="JAZDUA010000197">
    <property type="protein sequence ID" value="KAK7864706.1"/>
    <property type="molecule type" value="Genomic_DNA"/>
</dbReference>